<feature type="domain" description="MDMPI C-terminal" evidence="1">
    <location>
        <begin position="152"/>
        <end position="235"/>
    </location>
</feature>
<evidence type="ECO:0000259" key="1">
    <source>
        <dbReference type="Pfam" id="PF07398"/>
    </source>
</evidence>
<comment type="caution">
    <text evidence="3">The sequence shown here is derived from an EMBL/GenBank/DDBJ whole genome shotgun (WGS) entry which is preliminary data.</text>
</comment>
<dbReference type="SUPFAM" id="SSF109854">
    <property type="entry name" value="DinB/YfiT-like putative metalloenzymes"/>
    <property type="match status" value="1"/>
</dbReference>
<dbReference type="InterPro" id="IPR010872">
    <property type="entry name" value="MDMPI_C-term_domain"/>
</dbReference>
<dbReference type="InterPro" id="IPR034660">
    <property type="entry name" value="DinB/YfiT-like"/>
</dbReference>
<evidence type="ECO:0000259" key="2">
    <source>
        <dbReference type="Pfam" id="PF11716"/>
    </source>
</evidence>
<name>A0A7K0CN22_9ACTN</name>
<protein>
    <recommendedName>
        <fullName evidence="5">Maleylpyruvate isomerase family mycothiol-dependent enzyme</fullName>
    </recommendedName>
</protein>
<reference evidence="3 4" key="1">
    <citation type="submission" date="2019-10" db="EMBL/GenBank/DDBJ databases">
        <title>Streptomyces smaragdinus sp. nov. and Streptomyces fabii sp. nov., isolated from the gut of fungus growing-termite Macrotermes natalensis.</title>
        <authorList>
            <person name="Schwitalla J."/>
            <person name="Benndorf R."/>
            <person name="Martin K."/>
            <person name="De Beer W."/>
            <person name="Kaster A.-K."/>
            <person name="Vollmers J."/>
            <person name="Poulsen M."/>
            <person name="Beemelmanns C."/>
        </authorList>
    </citation>
    <scope>NUCLEOTIDE SEQUENCE [LARGE SCALE GENOMIC DNA]</scope>
    <source>
        <strain evidence="3 4">RB5</strain>
    </source>
</reference>
<keyword evidence="4" id="KW-1185">Reference proteome</keyword>
<accession>A0A7K0CN22</accession>
<feature type="domain" description="Mycothiol-dependent maleylpyruvate isomerase metal-binding" evidence="2">
    <location>
        <begin position="13"/>
        <end position="140"/>
    </location>
</feature>
<dbReference type="GO" id="GO:0046872">
    <property type="term" value="F:metal ion binding"/>
    <property type="evidence" value="ECO:0007669"/>
    <property type="project" value="InterPro"/>
</dbReference>
<evidence type="ECO:0000313" key="3">
    <source>
        <dbReference type="EMBL" id="MQY14811.1"/>
    </source>
</evidence>
<dbReference type="NCBIfam" id="TIGR03083">
    <property type="entry name" value="maleylpyruvate isomerase family mycothiol-dependent enzyme"/>
    <property type="match status" value="1"/>
</dbReference>
<dbReference type="Pfam" id="PF07398">
    <property type="entry name" value="MDMPI_C"/>
    <property type="match status" value="1"/>
</dbReference>
<gene>
    <name evidence="3" type="ORF">SRB5_49870</name>
</gene>
<dbReference type="Gene3D" id="1.20.120.450">
    <property type="entry name" value="dinb family like domain"/>
    <property type="match status" value="1"/>
</dbReference>
<dbReference type="AlphaFoldDB" id="A0A7K0CN22"/>
<dbReference type="PANTHER" id="PTHR40758:SF1">
    <property type="entry name" value="CONSERVED PROTEIN"/>
    <property type="match status" value="1"/>
</dbReference>
<dbReference type="EMBL" id="WEGJ01000025">
    <property type="protein sequence ID" value="MQY14811.1"/>
    <property type="molecule type" value="Genomic_DNA"/>
</dbReference>
<evidence type="ECO:0000313" key="4">
    <source>
        <dbReference type="Proteomes" id="UP000466345"/>
    </source>
</evidence>
<dbReference type="RefSeq" id="WP_153455668.1">
    <property type="nucleotide sequence ID" value="NZ_WEGJ01000025.1"/>
</dbReference>
<dbReference type="InterPro" id="IPR017517">
    <property type="entry name" value="Maleyloyr_isom"/>
</dbReference>
<dbReference type="Pfam" id="PF11716">
    <property type="entry name" value="MDMPI_N"/>
    <property type="match status" value="1"/>
</dbReference>
<dbReference type="InterPro" id="IPR024344">
    <property type="entry name" value="MDMPI_metal-binding"/>
</dbReference>
<organism evidence="3 4">
    <name type="scientific">Streptomyces smaragdinus</name>
    <dbReference type="NCBI Taxonomy" id="2585196"/>
    <lineage>
        <taxon>Bacteria</taxon>
        <taxon>Bacillati</taxon>
        <taxon>Actinomycetota</taxon>
        <taxon>Actinomycetes</taxon>
        <taxon>Kitasatosporales</taxon>
        <taxon>Streptomycetaceae</taxon>
        <taxon>Streptomyces</taxon>
    </lineage>
</organism>
<dbReference type="Proteomes" id="UP000466345">
    <property type="component" value="Unassembled WGS sequence"/>
</dbReference>
<evidence type="ECO:0008006" key="5">
    <source>
        <dbReference type="Google" id="ProtNLM"/>
    </source>
</evidence>
<sequence>MTELTPSYDRLLARIEERSEALRKAAAAADPGARVPSCPDWSLRDLVVHLGEVQRFWATVVASGPDFTPRRRDGDDSGPGAGELLAWAEESTRILVGALRAAGPEDGCWTWWGGSKAPQTVGAVARHQVQEAAVHAFDAQLAAGLPEAVPADVALDGIAEFLDVSHGTAVAWPHAPGEIRLRTAEGPEWELGLPEGAGDPGRAATLRGAASDLLLVLHRRLPVDRIRVEGDASLATDLLTWPDLS</sequence>
<dbReference type="GO" id="GO:0005886">
    <property type="term" value="C:plasma membrane"/>
    <property type="evidence" value="ECO:0007669"/>
    <property type="project" value="TreeGrafter"/>
</dbReference>
<dbReference type="PANTHER" id="PTHR40758">
    <property type="entry name" value="CONSERVED PROTEIN"/>
    <property type="match status" value="1"/>
</dbReference>
<proteinExistence type="predicted"/>
<dbReference type="OrthoDB" id="3671213at2"/>